<dbReference type="SUPFAM" id="SSF46785">
    <property type="entry name" value="Winged helix' DNA-binding domain"/>
    <property type="match status" value="1"/>
</dbReference>
<accession>A0ABX6INE1</accession>
<keyword evidence="1" id="KW-0805">Transcription regulation</keyword>
<protein>
    <submittedName>
        <fullName evidence="5">FCD domain-containing protein</fullName>
    </submittedName>
</protein>
<dbReference type="Proteomes" id="UP001059836">
    <property type="component" value="Chromosome"/>
</dbReference>
<keyword evidence="2" id="KW-0238">DNA-binding</keyword>
<dbReference type="RefSeq" id="WP_213249721.1">
    <property type="nucleotide sequence ID" value="NZ_CP045806.1"/>
</dbReference>
<evidence type="ECO:0000313" key="6">
    <source>
        <dbReference type="Proteomes" id="UP001059836"/>
    </source>
</evidence>
<dbReference type="Pfam" id="PF00392">
    <property type="entry name" value="GntR"/>
    <property type="match status" value="1"/>
</dbReference>
<organism evidence="5 6">
    <name type="scientific">Gordonia pseudamarae</name>
    <dbReference type="NCBI Taxonomy" id="2831662"/>
    <lineage>
        <taxon>Bacteria</taxon>
        <taxon>Bacillati</taxon>
        <taxon>Actinomycetota</taxon>
        <taxon>Actinomycetes</taxon>
        <taxon>Mycobacteriales</taxon>
        <taxon>Gordoniaceae</taxon>
        <taxon>Gordonia</taxon>
    </lineage>
</organism>
<dbReference type="InterPro" id="IPR000524">
    <property type="entry name" value="Tscrpt_reg_HTH_GntR"/>
</dbReference>
<dbReference type="PROSITE" id="PS50949">
    <property type="entry name" value="HTH_GNTR"/>
    <property type="match status" value="1"/>
</dbReference>
<name>A0ABX6INE1_9ACTN</name>
<evidence type="ECO:0000256" key="3">
    <source>
        <dbReference type="ARBA" id="ARBA00023163"/>
    </source>
</evidence>
<keyword evidence="6" id="KW-1185">Reference proteome</keyword>
<dbReference type="PANTHER" id="PTHR43537:SF24">
    <property type="entry name" value="GLUCONATE OPERON TRANSCRIPTIONAL REPRESSOR"/>
    <property type="match status" value="1"/>
</dbReference>
<feature type="domain" description="HTH gntR-type" evidence="4">
    <location>
        <begin position="1"/>
        <end position="68"/>
    </location>
</feature>
<gene>
    <name evidence="5" type="ORF">GII31_02105</name>
</gene>
<dbReference type="Pfam" id="PF07729">
    <property type="entry name" value="FCD"/>
    <property type="match status" value="1"/>
</dbReference>
<dbReference type="SMART" id="SM00895">
    <property type="entry name" value="FCD"/>
    <property type="match status" value="1"/>
</dbReference>
<dbReference type="InterPro" id="IPR008920">
    <property type="entry name" value="TF_FadR/GntR_C"/>
</dbReference>
<dbReference type="InterPro" id="IPR011711">
    <property type="entry name" value="GntR_C"/>
</dbReference>
<dbReference type="SUPFAM" id="SSF48008">
    <property type="entry name" value="GntR ligand-binding domain-like"/>
    <property type="match status" value="1"/>
</dbReference>
<dbReference type="SMART" id="SM00345">
    <property type="entry name" value="HTH_GNTR"/>
    <property type="match status" value="1"/>
</dbReference>
<dbReference type="PRINTS" id="PR00035">
    <property type="entry name" value="HTHGNTR"/>
</dbReference>
<dbReference type="InterPro" id="IPR036388">
    <property type="entry name" value="WH-like_DNA-bd_sf"/>
</dbReference>
<dbReference type="EMBL" id="CP045809">
    <property type="protein sequence ID" value="QHN37277.1"/>
    <property type="molecule type" value="Genomic_DNA"/>
</dbReference>
<proteinExistence type="predicted"/>
<evidence type="ECO:0000256" key="2">
    <source>
        <dbReference type="ARBA" id="ARBA00023125"/>
    </source>
</evidence>
<dbReference type="InterPro" id="IPR036390">
    <property type="entry name" value="WH_DNA-bd_sf"/>
</dbReference>
<reference evidence="5" key="1">
    <citation type="journal article" date="2021" name="Nat. Microbiol.">
        <title>Cocultivation of an ultrasmall environmental parasitic bacterium with lytic ability against bacteria associated with wastewater foams.</title>
        <authorList>
            <person name="Batinovic S."/>
            <person name="Rose J.J.A."/>
            <person name="Ratcliffe J."/>
            <person name="Seviour R.J."/>
            <person name="Petrovski S."/>
        </authorList>
    </citation>
    <scope>NUCLEOTIDE SEQUENCE</scope>
    <source>
        <strain evidence="5">CON9</strain>
    </source>
</reference>
<sequence length="217" mass="23726">MSAAERVYREVKESILLNEITGGELLSEGEIATRYSVSRTPVREAFLRLESEGWMKLYPKRGALVQPIADDEVAEVIEARILLEGHAVRAIAGDPAAIEALVAALRGNLDDHRGIDPTDVAGFAKVDAQFHQLIAAAGRNRLLTGFYTSLGERHRRMTTTSVHRRTGTSQRILDDHHELIEAIAAAEPEHFIAALDRHLLAVHGVATGTGTRSGEPR</sequence>
<evidence type="ECO:0000256" key="1">
    <source>
        <dbReference type="ARBA" id="ARBA00023015"/>
    </source>
</evidence>
<evidence type="ECO:0000259" key="4">
    <source>
        <dbReference type="PROSITE" id="PS50949"/>
    </source>
</evidence>
<dbReference type="PANTHER" id="PTHR43537">
    <property type="entry name" value="TRANSCRIPTIONAL REGULATOR, GNTR FAMILY"/>
    <property type="match status" value="1"/>
</dbReference>
<dbReference type="Gene3D" id="1.20.120.530">
    <property type="entry name" value="GntR ligand-binding domain-like"/>
    <property type="match status" value="1"/>
</dbReference>
<dbReference type="Gene3D" id="1.10.10.10">
    <property type="entry name" value="Winged helix-like DNA-binding domain superfamily/Winged helix DNA-binding domain"/>
    <property type="match status" value="1"/>
</dbReference>
<keyword evidence="3" id="KW-0804">Transcription</keyword>
<evidence type="ECO:0000313" key="5">
    <source>
        <dbReference type="EMBL" id="QHN37277.1"/>
    </source>
</evidence>